<organism evidence="11 12">
    <name type="scientific">Strongylocentrotus purpuratus</name>
    <name type="common">Purple sea urchin</name>
    <dbReference type="NCBI Taxonomy" id="7668"/>
    <lineage>
        <taxon>Eukaryota</taxon>
        <taxon>Metazoa</taxon>
        <taxon>Echinodermata</taxon>
        <taxon>Eleutherozoa</taxon>
        <taxon>Echinozoa</taxon>
        <taxon>Echinoidea</taxon>
        <taxon>Euechinoidea</taxon>
        <taxon>Echinacea</taxon>
        <taxon>Camarodonta</taxon>
        <taxon>Echinidea</taxon>
        <taxon>Strongylocentrotidae</taxon>
        <taxon>Strongylocentrotus</taxon>
    </lineage>
</organism>
<dbReference type="GO" id="GO:0006508">
    <property type="term" value="P:proteolysis"/>
    <property type="evidence" value="ECO:0007669"/>
    <property type="project" value="InterPro"/>
</dbReference>
<feature type="region of interest" description="Disordered" evidence="8">
    <location>
        <begin position="266"/>
        <end position="307"/>
    </location>
</feature>
<dbReference type="InterPro" id="IPR001969">
    <property type="entry name" value="Aspartic_peptidase_AS"/>
</dbReference>
<dbReference type="PROSITE" id="PS50878">
    <property type="entry name" value="RT_POL"/>
    <property type="match status" value="1"/>
</dbReference>
<dbReference type="InterPro" id="IPR050951">
    <property type="entry name" value="Retrovirus_Pol_polyprotein"/>
</dbReference>
<evidence type="ECO:0000256" key="7">
    <source>
        <dbReference type="ARBA" id="ARBA00022918"/>
    </source>
</evidence>
<dbReference type="InterPro" id="IPR021109">
    <property type="entry name" value="Peptidase_aspartic_dom_sf"/>
</dbReference>
<keyword evidence="12" id="KW-1185">Reference proteome</keyword>
<reference evidence="12" key="1">
    <citation type="submission" date="2015-02" db="EMBL/GenBank/DDBJ databases">
        <title>Genome sequencing for Strongylocentrotus purpuratus.</title>
        <authorList>
            <person name="Murali S."/>
            <person name="Liu Y."/>
            <person name="Vee V."/>
            <person name="English A."/>
            <person name="Wang M."/>
            <person name="Skinner E."/>
            <person name="Han Y."/>
            <person name="Muzny D.M."/>
            <person name="Worley K.C."/>
            <person name="Gibbs R.A."/>
        </authorList>
    </citation>
    <scope>NUCLEOTIDE SEQUENCE</scope>
</reference>
<dbReference type="PANTHER" id="PTHR37984">
    <property type="entry name" value="PROTEIN CBG26694"/>
    <property type="match status" value="1"/>
</dbReference>
<evidence type="ECO:0000259" key="10">
    <source>
        <dbReference type="PROSITE" id="PS50994"/>
    </source>
</evidence>
<dbReference type="GO" id="GO:0004519">
    <property type="term" value="F:endonuclease activity"/>
    <property type="evidence" value="ECO:0007669"/>
    <property type="project" value="UniProtKB-KW"/>
</dbReference>
<dbReference type="Pfam" id="PF00078">
    <property type="entry name" value="RVT_1"/>
    <property type="match status" value="1"/>
</dbReference>
<dbReference type="KEGG" id="spu:115929097"/>
<dbReference type="Gene3D" id="3.10.10.10">
    <property type="entry name" value="HIV Type 1 Reverse Transcriptase, subunit A, domain 1"/>
    <property type="match status" value="1"/>
</dbReference>
<dbReference type="InterPro" id="IPR001878">
    <property type="entry name" value="Znf_CCHC"/>
</dbReference>
<feature type="compositionally biased region" description="Basic and acidic residues" evidence="8">
    <location>
        <begin position="1289"/>
        <end position="1305"/>
    </location>
</feature>
<keyword evidence="2" id="KW-0808">Transferase</keyword>
<dbReference type="Gene3D" id="1.10.340.70">
    <property type="match status" value="1"/>
</dbReference>
<dbReference type="InterPro" id="IPR041373">
    <property type="entry name" value="RT_RNaseH"/>
</dbReference>
<dbReference type="PROSITE" id="PS00141">
    <property type="entry name" value="ASP_PROTEASE"/>
    <property type="match status" value="1"/>
</dbReference>
<dbReference type="FunFam" id="3.30.70.270:FF:000023">
    <property type="entry name" value="Pol"/>
    <property type="match status" value="1"/>
</dbReference>
<feature type="region of interest" description="Disordered" evidence="8">
    <location>
        <begin position="1287"/>
        <end position="1385"/>
    </location>
</feature>
<feature type="compositionally biased region" description="Polar residues" evidence="8">
    <location>
        <begin position="1354"/>
        <end position="1364"/>
    </location>
</feature>
<evidence type="ECO:0000256" key="5">
    <source>
        <dbReference type="ARBA" id="ARBA00022759"/>
    </source>
</evidence>
<keyword evidence="4" id="KW-0540">Nuclease</keyword>
<evidence type="ECO:0000313" key="12">
    <source>
        <dbReference type="Proteomes" id="UP000007110"/>
    </source>
</evidence>
<dbReference type="Gene3D" id="3.30.420.10">
    <property type="entry name" value="Ribonuclease H-like superfamily/Ribonuclease H"/>
    <property type="match status" value="1"/>
</dbReference>
<name>A0A7M7PN00_STRPU</name>
<dbReference type="InterPro" id="IPR036397">
    <property type="entry name" value="RNaseH_sf"/>
</dbReference>
<sequence>MAFAGAELLALRGVPHFDPTGGASIVSGKWKAWLEEFEAYADSRGLFLDGCTPAQEAQRRALLLYTAGPVVRETFKTLPNKGERNEYQKATDALNAHYVVKPNATFQRHLFRKTKQEDGETVAQFVTKLRQVAIGCNFVAGDVENQILDQVVQYCRADKLRRRMLEKGGELKLNDALSMAAALEAVEGQFNSMSLRERERPRAGGQGQVNQVSYENDRKKNLECYRCGNKGHFGKDASCPAKGKICRKCGGQNHFATMCKSKAKSTSEARGKFRDGKSRDGKKYKNRVRQVEGEPRNDSDDDNSRGREEQRYYQFAVNGDHEKVPIIIGGVTVPVIVDSGSDCNVIDQILWEKLKKDKIICKSTKSTKRLYPYTSQIPLTTVGCFTATVEVGKMKSTAEFVVIKEKGEPLLSKHTSRELGVLQVGIVHVNAVQSYAGLKHEFEAVFKGVGKLKGRQVRLAVDETVKPVAQPVRRTPFGLRKKVEMKIAELIDLDIIEPVERSTPWVSPVVIVPKRNDEIRLCIDMRRVNEAIIRERHPIPTIEEVLQELSISKVFSKIDLKWGYHQLELHPESREVTTFVTHCGLFRYKRLLFGINAAPEIYQYEIHRVIAGIEGAANISDDIIVHASTQKEHDKRLKQVLGRLRDAGLTANAEKCKFGVSELDFMGHRLTSEGLNPGLAKVKAIAEAREPQTATEMRSFLGLVNYCAKFIPNFATLADPLRKLTRKDTPFQFGHEQQQAFKALKESLMSAETLGYYDLNAPTKVIADASPVGLGAVLVQVHADGPRIVAYASRSLSNVERRYSQTEKEALGLVWACERFHAYLYGIEFDLVTDHKPLEVIYSPRSKPCARIERWVLRLQQYKYRVVHIAGKSNIADPLSRLLKDDQPRETSVLETEAESFVRFVAVQSTPGAVTTKEVERESEHDPELEVIRECIHSGQWDDCPYKAYIPIKDELCIIGQCVLRGSRLVIPQAQRPKMVSLAHEGHLGIVGTKQNLRTKVWWPGCEKDAEKFVKTCHGCQITSRGNPPEPIRSTMLPTGPWVDVAVDFLGPLPTGESILVVVDYYSRYYEYAIMKSTTAEKTVKALAEIFGRHGLPVTLYSDNGPQFISEVFAEYMNITGIHHHRVTPKWPQANGEVERQNQSIVKRLRIAQAEGKDWKEALLTYVAVYRASTHSTTGKSPAEVLFGRKIRTKLPQIQDISEDQELRDRDLQMKSGAKHYADLKRGAVHSDIVPGDKVIVRRDERRKLDTPYFSQPYTVTARTGSMVTVKSPDGVLYNRNVSSVKRYMSRDTHNEAANPERTDGNPEAVTGIPEGSDGNPEAETSTPEAVTRDPDSEAASNTSGGDQRHQDGDTQAETTNTNVPMAASRPQRQRRFPKRYDDFV</sequence>
<dbReference type="CDD" id="cd00303">
    <property type="entry name" value="retropepsin_like"/>
    <property type="match status" value="1"/>
</dbReference>
<dbReference type="Pfam" id="PF00665">
    <property type="entry name" value="rve"/>
    <property type="match status" value="1"/>
</dbReference>
<dbReference type="RefSeq" id="XP_030853133.1">
    <property type="nucleotide sequence ID" value="XM_030997273.1"/>
</dbReference>
<dbReference type="GeneID" id="115929097"/>
<dbReference type="SUPFAM" id="SSF56672">
    <property type="entry name" value="DNA/RNA polymerases"/>
    <property type="match status" value="1"/>
</dbReference>
<feature type="domain" description="Integrase catalytic" evidence="10">
    <location>
        <begin position="1037"/>
        <end position="1190"/>
    </location>
</feature>
<dbReference type="PANTHER" id="PTHR37984:SF11">
    <property type="entry name" value="INTEGRASE CATALYTIC DOMAIN-CONTAINING PROTEIN"/>
    <property type="match status" value="1"/>
</dbReference>
<dbReference type="InterPro" id="IPR043128">
    <property type="entry name" value="Rev_trsase/Diguanyl_cyclase"/>
</dbReference>
<dbReference type="Proteomes" id="UP000007110">
    <property type="component" value="Unassembled WGS sequence"/>
</dbReference>
<evidence type="ECO:0000256" key="3">
    <source>
        <dbReference type="ARBA" id="ARBA00022695"/>
    </source>
</evidence>
<dbReference type="FunFam" id="1.10.340.70:FF:000003">
    <property type="entry name" value="Protein CBG25708"/>
    <property type="match status" value="1"/>
</dbReference>
<dbReference type="SMART" id="SM00343">
    <property type="entry name" value="ZnF_C2HC"/>
    <property type="match status" value="2"/>
</dbReference>
<dbReference type="InterPro" id="IPR012337">
    <property type="entry name" value="RNaseH-like_sf"/>
</dbReference>
<dbReference type="Gene3D" id="2.40.70.10">
    <property type="entry name" value="Acid Proteases"/>
    <property type="match status" value="1"/>
</dbReference>
<dbReference type="Gene3D" id="4.10.60.10">
    <property type="entry name" value="Zinc finger, CCHC-type"/>
    <property type="match status" value="1"/>
</dbReference>
<evidence type="ECO:0000256" key="8">
    <source>
        <dbReference type="SAM" id="MobiDB-lite"/>
    </source>
</evidence>
<keyword evidence="6" id="KW-0378">Hydrolase</keyword>
<dbReference type="FunFam" id="3.30.420.10:FF:000063">
    <property type="entry name" value="Retrovirus-related Pol polyprotein from transposon 297-like Protein"/>
    <property type="match status" value="1"/>
</dbReference>
<dbReference type="SUPFAM" id="SSF50630">
    <property type="entry name" value="Acid proteases"/>
    <property type="match status" value="1"/>
</dbReference>
<accession>A0A7M7PN00</accession>
<protein>
    <recommendedName>
        <fullName evidence="1">RNA-directed DNA polymerase</fullName>
        <ecNumber evidence="1">2.7.7.49</ecNumber>
    </recommendedName>
</protein>
<dbReference type="EnsemblMetazoa" id="XM_030997273">
    <property type="protein sequence ID" value="XP_030853133"/>
    <property type="gene ID" value="LOC115929097"/>
</dbReference>
<dbReference type="InParanoid" id="A0A7M7PN00"/>
<dbReference type="Gene3D" id="3.30.70.270">
    <property type="match status" value="2"/>
</dbReference>
<dbReference type="GO" id="GO:0015074">
    <property type="term" value="P:DNA integration"/>
    <property type="evidence" value="ECO:0007669"/>
    <property type="project" value="InterPro"/>
</dbReference>
<dbReference type="InterPro" id="IPR001584">
    <property type="entry name" value="Integrase_cat-core"/>
</dbReference>
<proteinExistence type="predicted"/>
<dbReference type="SUPFAM" id="SSF53098">
    <property type="entry name" value="Ribonuclease H-like"/>
    <property type="match status" value="1"/>
</dbReference>
<evidence type="ECO:0000256" key="4">
    <source>
        <dbReference type="ARBA" id="ARBA00022722"/>
    </source>
</evidence>
<keyword evidence="5" id="KW-0255">Endonuclease</keyword>
<dbReference type="Pfam" id="PF17917">
    <property type="entry name" value="RT_RNaseH"/>
    <property type="match status" value="1"/>
</dbReference>
<dbReference type="SUPFAM" id="SSF57756">
    <property type="entry name" value="Retrovirus zinc finger-like domains"/>
    <property type="match status" value="1"/>
</dbReference>
<reference evidence="11" key="2">
    <citation type="submission" date="2021-01" db="UniProtKB">
        <authorList>
            <consortium name="EnsemblMetazoa"/>
        </authorList>
    </citation>
    <scope>IDENTIFICATION</scope>
</reference>
<dbReference type="InterPro" id="IPR043502">
    <property type="entry name" value="DNA/RNA_pol_sf"/>
</dbReference>
<evidence type="ECO:0000256" key="6">
    <source>
        <dbReference type="ARBA" id="ARBA00022801"/>
    </source>
</evidence>
<dbReference type="FunFam" id="3.10.10.10:FF:000003">
    <property type="entry name" value="Retrovirus-related Pol polyprotein from transposon 297-like Protein"/>
    <property type="match status" value="1"/>
</dbReference>
<dbReference type="OrthoDB" id="10053045at2759"/>
<dbReference type="GO" id="GO:0008270">
    <property type="term" value="F:zinc ion binding"/>
    <property type="evidence" value="ECO:0007669"/>
    <property type="project" value="InterPro"/>
</dbReference>
<dbReference type="InterPro" id="IPR041588">
    <property type="entry name" value="Integrase_H2C2"/>
</dbReference>
<dbReference type="GO" id="GO:0004190">
    <property type="term" value="F:aspartic-type endopeptidase activity"/>
    <property type="evidence" value="ECO:0007669"/>
    <property type="project" value="InterPro"/>
</dbReference>
<dbReference type="GO" id="GO:0003676">
    <property type="term" value="F:nucleic acid binding"/>
    <property type="evidence" value="ECO:0007669"/>
    <property type="project" value="InterPro"/>
</dbReference>
<dbReference type="PROSITE" id="PS50994">
    <property type="entry name" value="INTEGRASE"/>
    <property type="match status" value="1"/>
</dbReference>
<evidence type="ECO:0000256" key="1">
    <source>
        <dbReference type="ARBA" id="ARBA00012493"/>
    </source>
</evidence>
<dbReference type="OMA" id="ITCAPEM"/>
<dbReference type="CDD" id="cd09274">
    <property type="entry name" value="RNase_HI_RT_Ty3"/>
    <property type="match status" value="1"/>
</dbReference>
<dbReference type="InterPro" id="IPR036875">
    <property type="entry name" value="Znf_CCHC_sf"/>
</dbReference>
<evidence type="ECO:0000259" key="9">
    <source>
        <dbReference type="PROSITE" id="PS50878"/>
    </source>
</evidence>
<keyword evidence="7" id="KW-0695">RNA-directed DNA polymerase</keyword>
<dbReference type="Pfam" id="PF17921">
    <property type="entry name" value="Integrase_H2C2"/>
    <property type="match status" value="1"/>
</dbReference>
<evidence type="ECO:0000313" key="11">
    <source>
        <dbReference type="EnsemblMetazoa" id="XP_030853133"/>
    </source>
</evidence>
<dbReference type="InterPro" id="IPR000477">
    <property type="entry name" value="RT_dom"/>
</dbReference>
<dbReference type="CDD" id="cd01647">
    <property type="entry name" value="RT_LTR"/>
    <property type="match status" value="1"/>
</dbReference>
<dbReference type="EC" id="2.7.7.49" evidence="1"/>
<evidence type="ECO:0000256" key="2">
    <source>
        <dbReference type="ARBA" id="ARBA00022679"/>
    </source>
</evidence>
<dbReference type="GO" id="GO:0003964">
    <property type="term" value="F:RNA-directed DNA polymerase activity"/>
    <property type="evidence" value="ECO:0007669"/>
    <property type="project" value="UniProtKB-KW"/>
</dbReference>
<keyword evidence="3" id="KW-0548">Nucleotidyltransferase</keyword>
<feature type="domain" description="Reverse transcriptase" evidence="9">
    <location>
        <begin position="493"/>
        <end position="670"/>
    </location>
</feature>